<sequence length="498" mass="56605">IKSLPVCPFGATCYRKNLLHFAEYTHPFDLLNPDKDDSQNDDEATSTSSPMDTQTVTKKSTSTKKRKIDEITGSSSKKNGSDTEEYDSDDESAYDIQLTKSYSQMTDDEKRSMIERAFEVKEKLKEKLKKSKDEMDAKQKEIDELQENVSNGVLLLDGEKEALEGTDIKYFELFPERSYKQGSAAQTHFRLAESQFYRLLSGQANIHVTKVEYVVNPILVKKFKDAREELKKNRGDEYSYPVLAFHGTKVENIKLICEGGFKVPGQAGFKHRTDTGYYGCGVYFSEYPGYSMGYIAGTTKLLLCQVLQGKVYTCTKLIQGEPLLKGYDSHCSPCKKELIIFHSERILPQYVVHYKQSTGEFKYTLPAEEKAALKKKLANIGKTYKKAFLMKKKKQETLILFSIGFIFHNTKFAFIGDMFDTKIAMENLIKKFGGTISIGPPPSDYPQIIICSMKDWETSSADLTVYQTAGYAQFYREDYIYDSIINGAAQTATNYLHE</sequence>
<proteinExistence type="predicted"/>
<dbReference type="PANTHER" id="PTHR21315:SF3">
    <property type="entry name" value="PARP DOMAIN-CONTAINING PROTEIN"/>
    <property type="match status" value="1"/>
</dbReference>
<dbReference type="GO" id="GO:0008408">
    <property type="term" value="F:3'-5' exonuclease activity"/>
    <property type="evidence" value="ECO:0007669"/>
    <property type="project" value="InterPro"/>
</dbReference>
<feature type="domain" description="PARP catalytic" evidence="3">
    <location>
        <begin position="205"/>
        <end position="315"/>
    </location>
</feature>
<dbReference type="PANTHER" id="PTHR21315">
    <property type="entry name" value="APRATAXIN AND PNK-LIKE FACTOR-RELATED"/>
    <property type="match status" value="1"/>
</dbReference>
<evidence type="ECO:0000313" key="5">
    <source>
        <dbReference type="EMBL" id="CAF0947844.1"/>
    </source>
</evidence>
<evidence type="ECO:0000259" key="4">
    <source>
        <dbReference type="Pfam" id="PF10283"/>
    </source>
</evidence>
<evidence type="ECO:0008006" key="10">
    <source>
        <dbReference type="Google" id="ProtNLM"/>
    </source>
</evidence>
<feature type="domain" description="PBZ-type" evidence="4">
    <location>
        <begin position="5"/>
        <end position="27"/>
    </location>
</feature>
<dbReference type="EMBL" id="CAJNOK010022915">
    <property type="protein sequence ID" value="CAF1355178.1"/>
    <property type="molecule type" value="Genomic_DNA"/>
</dbReference>
<keyword evidence="9" id="KW-1185">Reference proteome</keyword>
<dbReference type="AlphaFoldDB" id="A0A814D0I3"/>
<feature type="coiled-coil region" evidence="1">
    <location>
        <begin position="114"/>
        <end position="148"/>
    </location>
</feature>
<dbReference type="Proteomes" id="UP000681722">
    <property type="component" value="Unassembled WGS sequence"/>
</dbReference>
<organism evidence="5 9">
    <name type="scientific">Didymodactylos carnosus</name>
    <dbReference type="NCBI Taxonomy" id="1234261"/>
    <lineage>
        <taxon>Eukaryota</taxon>
        <taxon>Metazoa</taxon>
        <taxon>Spiralia</taxon>
        <taxon>Gnathifera</taxon>
        <taxon>Rotifera</taxon>
        <taxon>Eurotatoria</taxon>
        <taxon>Bdelloidea</taxon>
        <taxon>Philodinida</taxon>
        <taxon>Philodinidae</taxon>
        <taxon>Didymodactylos</taxon>
    </lineage>
</organism>
<dbReference type="Proteomes" id="UP000663829">
    <property type="component" value="Unassembled WGS sequence"/>
</dbReference>
<dbReference type="Pfam" id="PF00644">
    <property type="entry name" value="PARP"/>
    <property type="match status" value="1"/>
</dbReference>
<dbReference type="OrthoDB" id="10256774at2759"/>
<feature type="non-terminal residue" evidence="5">
    <location>
        <position position="498"/>
    </location>
</feature>
<evidence type="ECO:0000313" key="9">
    <source>
        <dbReference type="Proteomes" id="UP000663829"/>
    </source>
</evidence>
<dbReference type="SUPFAM" id="SSF56399">
    <property type="entry name" value="ADP-ribosylation"/>
    <property type="match status" value="1"/>
</dbReference>
<evidence type="ECO:0000313" key="7">
    <source>
        <dbReference type="EMBL" id="CAF3723861.1"/>
    </source>
</evidence>
<reference evidence="5" key="1">
    <citation type="submission" date="2021-02" db="EMBL/GenBank/DDBJ databases">
        <authorList>
            <person name="Nowell W R."/>
        </authorList>
    </citation>
    <scope>NUCLEOTIDE SEQUENCE</scope>
</reference>
<keyword evidence="1" id="KW-0175">Coiled coil</keyword>
<comment type="caution">
    <text evidence="5">The sequence shown here is derived from an EMBL/GenBank/DDBJ whole genome shotgun (WGS) entry which is preliminary data.</text>
</comment>
<dbReference type="InterPro" id="IPR012317">
    <property type="entry name" value="Poly(ADP-ribose)pol_cat_dom"/>
</dbReference>
<dbReference type="Proteomes" id="UP000677228">
    <property type="component" value="Unassembled WGS sequence"/>
</dbReference>
<dbReference type="GO" id="GO:0003906">
    <property type="term" value="F:DNA-(apurinic or apyrimidinic site) endonuclease activity"/>
    <property type="evidence" value="ECO:0007669"/>
    <property type="project" value="InterPro"/>
</dbReference>
<evidence type="ECO:0000256" key="1">
    <source>
        <dbReference type="SAM" id="Coils"/>
    </source>
</evidence>
<evidence type="ECO:0000256" key="2">
    <source>
        <dbReference type="SAM" id="MobiDB-lite"/>
    </source>
</evidence>
<gene>
    <name evidence="5" type="ORF">GPM918_LOCUS11073</name>
    <name evidence="6" type="ORF">OVA965_LOCUS30985</name>
    <name evidence="7" type="ORF">SRO942_LOCUS11074</name>
    <name evidence="8" type="ORF">TMI583_LOCUS31801</name>
</gene>
<evidence type="ECO:0000313" key="8">
    <source>
        <dbReference type="EMBL" id="CAF4165507.1"/>
    </source>
</evidence>
<evidence type="ECO:0000313" key="6">
    <source>
        <dbReference type="EMBL" id="CAF1355178.1"/>
    </source>
</evidence>
<protein>
    <recommendedName>
        <fullName evidence="10">Poly [ADP-ribose] polymerase</fullName>
    </recommendedName>
</protein>
<dbReference type="InterPro" id="IPR039253">
    <property type="entry name" value="APLF"/>
</dbReference>
<dbReference type="InterPro" id="IPR019406">
    <property type="entry name" value="APLF_PBZ"/>
</dbReference>
<feature type="region of interest" description="Disordered" evidence="2">
    <location>
        <begin position="32"/>
        <end position="95"/>
    </location>
</feature>
<dbReference type="Gene3D" id="3.90.228.10">
    <property type="match status" value="1"/>
</dbReference>
<dbReference type="Pfam" id="PF10283">
    <property type="entry name" value="zf-CCHH"/>
    <property type="match status" value="1"/>
</dbReference>
<dbReference type="EMBL" id="CAJOBA010044559">
    <property type="protein sequence ID" value="CAF4165507.1"/>
    <property type="molecule type" value="Genomic_DNA"/>
</dbReference>
<dbReference type="Proteomes" id="UP000682733">
    <property type="component" value="Unassembled WGS sequence"/>
</dbReference>
<dbReference type="EMBL" id="CAJOBC010002255">
    <property type="protein sequence ID" value="CAF3723861.1"/>
    <property type="molecule type" value="Genomic_DNA"/>
</dbReference>
<dbReference type="EMBL" id="CAJNOQ010002255">
    <property type="protein sequence ID" value="CAF0947844.1"/>
    <property type="molecule type" value="Genomic_DNA"/>
</dbReference>
<dbReference type="GO" id="GO:0003950">
    <property type="term" value="F:NAD+ poly-ADP-ribosyltransferase activity"/>
    <property type="evidence" value="ECO:0007669"/>
    <property type="project" value="InterPro"/>
</dbReference>
<feature type="compositionally biased region" description="Acidic residues" evidence="2">
    <location>
        <begin position="82"/>
        <end position="93"/>
    </location>
</feature>
<name>A0A814D0I3_9BILA</name>
<evidence type="ECO:0000259" key="3">
    <source>
        <dbReference type="Pfam" id="PF00644"/>
    </source>
</evidence>
<accession>A0A814D0I3</accession>
<dbReference type="GO" id="GO:0006302">
    <property type="term" value="P:double-strand break repair"/>
    <property type="evidence" value="ECO:0007669"/>
    <property type="project" value="InterPro"/>
</dbReference>